<dbReference type="AlphaFoldDB" id="A0A9D7STA8"/>
<name>A0A9D7STA8_9BACT</name>
<organism evidence="2 3">
    <name type="scientific">Candidatus Opimibacter skivensis</name>
    <dbReference type="NCBI Taxonomy" id="2982028"/>
    <lineage>
        <taxon>Bacteria</taxon>
        <taxon>Pseudomonadati</taxon>
        <taxon>Bacteroidota</taxon>
        <taxon>Saprospiria</taxon>
        <taxon>Saprospirales</taxon>
        <taxon>Saprospiraceae</taxon>
        <taxon>Candidatus Opimibacter</taxon>
    </lineage>
</organism>
<proteinExistence type="predicted"/>
<comment type="caution">
    <text evidence="2">The sequence shown here is derived from an EMBL/GenBank/DDBJ whole genome shotgun (WGS) entry which is preliminary data.</text>
</comment>
<evidence type="ECO:0000313" key="3">
    <source>
        <dbReference type="Proteomes" id="UP000808337"/>
    </source>
</evidence>
<dbReference type="Proteomes" id="UP000808337">
    <property type="component" value="Unassembled WGS sequence"/>
</dbReference>
<sequence>MDQEKTYKWIQDRIRDLHAGTLTAEDRLRMEELAKTDPFVQDAMEGYQANPDHDHSVLLKVIAGRIQRKNESRRPKILPLSKGWVIPAVAASLVLILATWAVMFYIEKQGDAVFVAAERKGSTSIEHSTEVNLSEADSLTDDISSSLK</sequence>
<protein>
    <submittedName>
        <fullName evidence="2">Uncharacterized protein</fullName>
    </submittedName>
</protein>
<gene>
    <name evidence="2" type="ORF">IPP15_04810</name>
</gene>
<dbReference type="EMBL" id="JADKGY010000001">
    <property type="protein sequence ID" value="MBK9981734.1"/>
    <property type="molecule type" value="Genomic_DNA"/>
</dbReference>
<keyword evidence="1" id="KW-1133">Transmembrane helix</keyword>
<keyword evidence="1" id="KW-0472">Membrane</keyword>
<evidence type="ECO:0000256" key="1">
    <source>
        <dbReference type="SAM" id="Phobius"/>
    </source>
</evidence>
<evidence type="ECO:0000313" key="2">
    <source>
        <dbReference type="EMBL" id="MBK9981734.1"/>
    </source>
</evidence>
<feature type="transmembrane region" description="Helical" evidence="1">
    <location>
        <begin position="83"/>
        <end position="106"/>
    </location>
</feature>
<reference evidence="2 3" key="1">
    <citation type="submission" date="2020-10" db="EMBL/GenBank/DDBJ databases">
        <title>Connecting structure to function with the recovery of over 1000 high-quality activated sludge metagenome-assembled genomes encoding full-length rRNA genes using long-read sequencing.</title>
        <authorList>
            <person name="Singleton C.M."/>
            <person name="Petriglieri F."/>
            <person name="Kristensen J.M."/>
            <person name="Kirkegaard R.H."/>
            <person name="Michaelsen T.Y."/>
            <person name="Andersen M.H."/>
            <person name="Karst S.M."/>
            <person name="Dueholm M.S."/>
            <person name="Nielsen P.H."/>
            <person name="Albertsen M."/>
        </authorList>
    </citation>
    <scope>NUCLEOTIDE SEQUENCE [LARGE SCALE GENOMIC DNA]</scope>
    <source>
        <strain evidence="2">Ribe_18-Q3-R11-54_MAXAC.273</strain>
    </source>
</reference>
<accession>A0A9D7STA8</accession>
<keyword evidence="1" id="KW-0812">Transmembrane</keyword>